<gene>
    <name evidence="5" type="ORF">TrLO_g10280</name>
</gene>
<keyword evidence="2" id="KW-0663">Pyridoxal phosphate</keyword>
<dbReference type="InterPro" id="IPR015424">
    <property type="entry name" value="PyrdxlP-dep_Trfase"/>
</dbReference>
<dbReference type="InterPro" id="IPR004838">
    <property type="entry name" value="NHTrfase_class1_PyrdxlP-BS"/>
</dbReference>
<dbReference type="GO" id="GO:0003824">
    <property type="term" value="F:catalytic activity"/>
    <property type="evidence" value="ECO:0007669"/>
    <property type="project" value="InterPro"/>
</dbReference>
<dbReference type="PANTHER" id="PTHR43510">
    <property type="entry name" value="AMINOTRANSFERASE FUNCTION, HYPOTHETICAL (EUROFUNG)"/>
    <property type="match status" value="1"/>
</dbReference>
<sequence>MSSSILILIILLVLSSSKREAAIMISVRSSISRSTRQLIPFASNSTQKPFHNVQNKIGARAVLSARTLSTTSPPPFLVEQWEGWEAGKLVLSNSDCEPIKQSTLLAMADAECKARWDDLDLGYGHQKGCEHLRADILETFSKDSLTGIEDFTDEGKTSSNNPPLTIEDINVVVPAEGIFLTMNALLEEGDEVVVAMPCYQSLHQLAESIGCKVKPWLPTISDRPGNDSFSLGPDNTKFYNFSISDLEKLITPSTKMVVMNFPHNPTGAMITEGELNRIVRACEKNDCYLFNDEMYKYLEHKGKATLPSVAGIYDKGISLGGVSKWGSLAGIRIGWVVSQNKEVMEKIAQLKDYTTISSSRPAEVLASIGIRNRNLIIQNNLDIIHEGKGYLKSFAQVHSEHFEWIEPEGGSFAFLRLKNEKASPYVRKLAEKANLSVMPSDLFVRGGDDSLRVCFGRSDAIEMIEAWSKHL</sequence>
<feature type="chain" id="PRO_5040982915" description="Aminotransferase class I/classII large domain-containing protein" evidence="3">
    <location>
        <begin position="22"/>
        <end position="471"/>
    </location>
</feature>
<accession>A0A9W7KXS5</accession>
<evidence type="ECO:0000313" key="5">
    <source>
        <dbReference type="EMBL" id="GMI15752.1"/>
    </source>
</evidence>
<dbReference type="SUPFAM" id="SSF53383">
    <property type="entry name" value="PLP-dependent transferases"/>
    <property type="match status" value="1"/>
</dbReference>
<feature type="signal peptide" evidence="3">
    <location>
        <begin position="1"/>
        <end position="21"/>
    </location>
</feature>
<dbReference type="PROSITE" id="PS00105">
    <property type="entry name" value="AA_TRANSFER_CLASS_1"/>
    <property type="match status" value="1"/>
</dbReference>
<reference evidence="6" key="1">
    <citation type="journal article" date="2023" name="Commun. Biol.">
        <title>Genome analysis of Parmales, the sister group of diatoms, reveals the evolutionary specialization of diatoms from phago-mixotrophs to photoautotrophs.</title>
        <authorList>
            <person name="Ban H."/>
            <person name="Sato S."/>
            <person name="Yoshikawa S."/>
            <person name="Yamada K."/>
            <person name="Nakamura Y."/>
            <person name="Ichinomiya M."/>
            <person name="Sato N."/>
            <person name="Blanc-Mathieu R."/>
            <person name="Endo H."/>
            <person name="Kuwata A."/>
            <person name="Ogata H."/>
        </authorList>
    </citation>
    <scope>NUCLEOTIDE SEQUENCE [LARGE SCALE GENOMIC DNA]</scope>
    <source>
        <strain evidence="6">NIES 3700</strain>
    </source>
</reference>
<dbReference type="InterPro" id="IPR015421">
    <property type="entry name" value="PyrdxlP-dep_Trfase_major"/>
</dbReference>
<evidence type="ECO:0000256" key="2">
    <source>
        <dbReference type="ARBA" id="ARBA00022898"/>
    </source>
</evidence>
<protein>
    <recommendedName>
        <fullName evidence="4">Aminotransferase class I/classII large domain-containing protein</fullName>
    </recommendedName>
</protein>
<dbReference type="PANTHER" id="PTHR43510:SF1">
    <property type="entry name" value="AMINOTRANSFERASE FUNCTION, HYPOTHETICAL (EUROFUNG)"/>
    <property type="match status" value="1"/>
</dbReference>
<proteinExistence type="inferred from homology"/>
<dbReference type="InterPro" id="IPR004839">
    <property type="entry name" value="Aminotransferase_I/II_large"/>
</dbReference>
<evidence type="ECO:0000256" key="3">
    <source>
        <dbReference type="SAM" id="SignalP"/>
    </source>
</evidence>
<dbReference type="CDD" id="cd00609">
    <property type="entry name" value="AAT_like"/>
    <property type="match status" value="1"/>
</dbReference>
<organism evidence="5 6">
    <name type="scientific">Triparma laevis f. longispina</name>
    <dbReference type="NCBI Taxonomy" id="1714387"/>
    <lineage>
        <taxon>Eukaryota</taxon>
        <taxon>Sar</taxon>
        <taxon>Stramenopiles</taxon>
        <taxon>Ochrophyta</taxon>
        <taxon>Bolidophyceae</taxon>
        <taxon>Parmales</taxon>
        <taxon>Triparmaceae</taxon>
        <taxon>Triparma</taxon>
    </lineage>
</organism>
<dbReference type="InterPro" id="IPR015422">
    <property type="entry name" value="PyrdxlP-dep_Trfase_small"/>
</dbReference>
<comment type="similarity">
    <text evidence="1">Belongs to the class-I pyridoxal-phosphate-dependent aminotransferase family.</text>
</comment>
<dbReference type="Gene3D" id="3.40.640.10">
    <property type="entry name" value="Type I PLP-dependent aspartate aminotransferase-like (Major domain)"/>
    <property type="match status" value="1"/>
</dbReference>
<dbReference type="EMBL" id="BRXW01000237">
    <property type="protein sequence ID" value="GMI15752.1"/>
    <property type="molecule type" value="Genomic_DNA"/>
</dbReference>
<dbReference type="GO" id="GO:0030170">
    <property type="term" value="F:pyridoxal phosphate binding"/>
    <property type="evidence" value="ECO:0007669"/>
    <property type="project" value="InterPro"/>
</dbReference>
<dbReference type="AlphaFoldDB" id="A0A9W7KXS5"/>
<dbReference type="Gene3D" id="3.90.1150.10">
    <property type="entry name" value="Aspartate Aminotransferase, domain 1"/>
    <property type="match status" value="1"/>
</dbReference>
<comment type="caution">
    <text evidence="5">The sequence shown here is derived from an EMBL/GenBank/DDBJ whole genome shotgun (WGS) entry which is preliminary data.</text>
</comment>
<evidence type="ECO:0000256" key="1">
    <source>
        <dbReference type="ARBA" id="ARBA00007441"/>
    </source>
</evidence>
<evidence type="ECO:0000259" key="4">
    <source>
        <dbReference type="Pfam" id="PF00155"/>
    </source>
</evidence>
<dbReference type="Proteomes" id="UP001165122">
    <property type="component" value="Unassembled WGS sequence"/>
</dbReference>
<keyword evidence="6" id="KW-1185">Reference proteome</keyword>
<evidence type="ECO:0000313" key="6">
    <source>
        <dbReference type="Proteomes" id="UP001165122"/>
    </source>
</evidence>
<dbReference type="OrthoDB" id="7042322at2759"/>
<keyword evidence="3" id="KW-0732">Signal</keyword>
<dbReference type="Pfam" id="PF00155">
    <property type="entry name" value="Aminotran_1_2"/>
    <property type="match status" value="1"/>
</dbReference>
<feature type="domain" description="Aminotransferase class I/classII large" evidence="4">
    <location>
        <begin position="177"/>
        <end position="459"/>
    </location>
</feature>
<name>A0A9W7KXS5_9STRA</name>